<sequence>MISNFLIRTFIKDKDNVSNNKVREQYGYLGGVVGVIVNIILFVIKFIVGIISGSIAVTADAFNNLSDVMSSTITIVGFKLANKPADEEHPFGHGRIEYLSALAVGCLVLMVAFSFVKTSVGRIIKPEPVIFEIIPFALIIISIALKFWLSRFNKNLGDTIDSSALKAASVDAISDVVSSTVVAISLVISSKVSFPVDGILGVIVSLFILYSGINILKETVNPLLGSIPNGELVKKIEAEVLSYPSISGVHDLIIHSYGPNKYMASIHAEVPSSISIIEIHEIIDKAEKEISEKLNVLLVIHMDPINDDDDETNLIRGQIKEIIKEFNDIISFHDLRVVNCGEERNVIFDVVITHNIKRRNEQKDVLVSNLIAAIKAEYPNYNPVIAVDIDYGTERNS</sequence>
<evidence type="ECO:0000313" key="11">
    <source>
        <dbReference type="Proteomes" id="UP000002730"/>
    </source>
</evidence>
<dbReference type="FunFam" id="1.20.1510.10:FF:000006">
    <property type="entry name" value="Divalent cation efflux transporter"/>
    <property type="match status" value="1"/>
</dbReference>
<feature type="transmembrane region" description="Helical" evidence="7">
    <location>
        <begin position="26"/>
        <end position="59"/>
    </location>
</feature>
<dbReference type="Pfam" id="PF01545">
    <property type="entry name" value="Cation_efflux"/>
    <property type="match status" value="1"/>
</dbReference>
<evidence type="ECO:0000256" key="7">
    <source>
        <dbReference type="SAM" id="Phobius"/>
    </source>
</evidence>
<keyword evidence="4 7" id="KW-0812">Transmembrane</keyword>
<gene>
    <name evidence="10" type="ordered locus">Clocel_0627</name>
</gene>
<dbReference type="GO" id="GO:0008324">
    <property type="term" value="F:monoatomic cation transmembrane transporter activity"/>
    <property type="evidence" value="ECO:0007669"/>
    <property type="project" value="InterPro"/>
</dbReference>
<feature type="domain" description="Cation efflux protein cytoplasmic" evidence="9">
    <location>
        <begin position="228"/>
        <end position="304"/>
    </location>
</feature>
<keyword evidence="5 7" id="KW-1133">Transmembrane helix</keyword>
<dbReference type="STRING" id="573061.Clocel_0627"/>
<dbReference type="AlphaFoldDB" id="D9SRN1"/>
<protein>
    <submittedName>
        <fullName evidence="10">Cation diffusion facilitator family transporter</fullName>
    </submittedName>
</protein>
<evidence type="ECO:0000256" key="6">
    <source>
        <dbReference type="ARBA" id="ARBA00023136"/>
    </source>
</evidence>
<dbReference type="OrthoDB" id="9806522at2"/>
<organism evidence="10 11">
    <name type="scientific">Clostridium cellulovorans (strain ATCC 35296 / DSM 3052 / OCM 3 / 743B)</name>
    <dbReference type="NCBI Taxonomy" id="573061"/>
    <lineage>
        <taxon>Bacteria</taxon>
        <taxon>Bacillati</taxon>
        <taxon>Bacillota</taxon>
        <taxon>Clostridia</taxon>
        <taxon>Eubacteriales</taxon>
        <taxon>Clostridiaceae</taxon>
        <taxon>Clostridium</taxon>
    </lineage>
</organism>
<feature type="transmembrane region" description="Helical" evidence="7">
    <location>
        <begin position="128"/>
        <end position="149"/>
    </location>
</feature>
<dbReference type="Pfam" id="PF16916">
    <property type="entry name" value="ZT_dimer"/>
    <property type="match status" value="1"/>
</dbReference>
<keyword evidence="6 7" id="KW-0472">Membrane</keyword>
<dbReference type="InterPro" id="IPR050291">
    <property type="entry name" value="CDF_Transporter"/>
</dbReference>
<feature type="transmembrane region" description="Helical" evidence="7">
    <location>
        <begin position="198"/>
        <end position="216"/>
    </location>
</feature>
<comment type="subcellular location">
    <subcellularLocation>
        <location evidence="1">Membrane</location>
        <topology evidence="1">Multi-pass membrane protein</topology>
    </subcellularLocation>
</comment>
<dbReference type="SUPFAM" id="SSF160240">
    <property type="entry name" value="Cation efflux protein cytoplasmic domain-like"/>
    <property type="match status" value="2"/>
</dbReference>
<dbReference type="InterPro" id="IPR058533">
    <property type="entry name" value="Cation_efflux_TM"/>
</dbReference>
<feature type="transmembrane region" description="Helical" evidence="7">
    <location>
        <begin position="98"/>
        <end position="116"/>
    </location>
</feature>
<proteinExistence type="inferred from homology"/>
<dbReference type="InterPro" id="IPR027470">
    <property type="entry name" value="Cation_efflux_CTD"/>
</dbReference>
<comment type="similarity">
    <text evidence="2">Belongs to the cation diffusion facilitator (CDF) transporter (TC 2.A.4) family.</text>
</comment>
<evidence type="ECO:0000256" key="1">
    <source>
        <dbReference type="ARBA" id="ARBA00004141"/>
    </source>
</evidence>
<evidence type="ECO:0000259" key="9">
    <source>
        <dbReference type="Pfam" id="PF16916"/>
    </source>
</evidence>
<dbReference type="Proteomes" id="UP000002730">
    <property type="component" value="Chromosome"/>
</dbReference>
<dbReference type="InterPro" id="IPR036837">
    <property type="entry name" value="Cation_efflux_CTD_sf"/>
</dbReference>
<dbReference type="SUPFAM" id="SSF161111">
    <property type="entry name" value="Cation efflux protein transmembrane domain-like"/>
    <property type="match status" value="1"/>
</dbReference>
<dbReference type="GO" id="GO:0016020">
    <property type="term" value="C:membrane"/>
    <property type="evidence" value="ECO:0007669"/>
    <property type="project" value="UniProtKB-SubCell"/>
</dbReference>
<dbReference type="PANTHER" id="PTHR43840">
    <property type="entry name" value="MITOCHONDRIAL METAL TRANSPORTER 1-RELATED"/>
    <property type="match status" value="1"/>
</dbReference>
<dbReference type="eggNOG" id="COG0053">
    <property type="taxonomic scope" value="Bacteria"/>
</dbReference>
<evidence type="ECO:0000256" key="5">
    <source>
        <dbReference type="ARBA" id="ARBA00022989"/>
    </source>
</evidence>
<dbReference type="InterPro" id="IPR027469">
    <property type="entry name" value="Cation_efflux_TMD_sf"/>
</dbReference>
<keyword evidence="3" id="KW-0813">Transport</keyword>
<dbReference type="KEGG" id="ccb:Clocel_0627"/>
<dbReference type="HOGENOM" id="CLU_013430_3_4_9"/>
<dbReference type="Gene3D" id="3.30.70.1350">
    <property type="entry name" value="Cation efflux protein, cytoplasmic domain"/>
    <property type="match status" value="2"/>
</dbReference>
<dbReference type="PANTHER" id="PTHR43840:SF15">
    <property type="entry name" value="MITOCHONDRIAL METAL TRANSPORTER 1-RELATED"/>
    <property type="match status" value="1"/>
</dbReference>
<feature type="domain" description="Cation efflux protein transmembrane" evidence="8">
    <location>
        <begin position="33"/>
        <end position="224"/>
    </location>
</feature>
<reference evidence="10 11" key="1">
    <citation type="submission" date="2010-08" db="EMBL/GenBank/DDBJ databases">
        <title>Complete sequence of Clostridium cellulovorans 743B.</title>
        <authorList>
            <consortium name="US DOE Joint Genome Institute"/>
            <person name="Lucas S."/>
            <person name="Copeland A."/>
            <person name="Lapidus A."/>
            <person name="Cheng J.-F."/>
            <person name="Bruce D."/>
            <person name="Goodwin L."/>
            <person name="Pitluck S."/>
            <person name="Chertkov O."/>
            <person name="Detter J.C."/>
            <person name="Han C."/>
            <person name="Tapia R."/>
            <person name="Land M."/>
            <person name="Hauser L."/>
            <person name="Chang Y.-J."/>
            <person name="Jeffries C."/>
            <person name="Kyrpides N."/>
            <person name="Ivanova N."/>
            <person name="Mikhailova N."/>
            <person name="Hemme C.L."/>
            <person name="Woyke T."/>
        </authorList>
    </citation>
    <scope>NUCLEOTIDE SEQUENCE [LARGE SCALE GENOMIC DNA]</scope>
    <source>
        <strain evidence="11">ATCC 35296 / DSM 3052 / OCM 3 / 743B</strain>
    </source>
</reference>
<evidence type="ECO:0000256" key="3">
    <source>
        <dbReference type="ARBA" id="ARBA00022448"/>
    </source>
</evidence>
<dbReference type="RefSeq" id="WP_010074822.1">
    <property type="nucleotide sequence ID" value="NC_014393.1"/>
</dbReference>
<evidence type="ECO:0000256" key="4">
    <source>
        <dbReference type="ARBA" id="ARBA00022692"/>
    </source>
</evidence>
<accession>D9SRN1</accession>
<keyword evidence="11" id="KW-1185">Reference proteome</keyword>
<dbReference type="Gene3D" id="1.20.1510.10">
    <property type="entry name" value="Cation efflux protein transmembrane domain"/>
    <property type="match status" value="1"/>
</dbReference>
<dbReference type="NCBIfam" id="TIGR01297">
    <property type="entry name" value="CDF"/>
    <property type="match status" value="1"/>
</dbReference>
<dbReference type="InterPro" id="IPR002524">
    <property type="entry name" value="Cation_efflux"/>
</dbReference>
<dbReference type="EMBL" id="CP002160">
    <property type="protein sequence ID" value="ADL50398.1"/>
    <property type="molecule type" value="Genomic_DNA"/>
</dbReference>
<evidence type="ECO:0000313" key="10">
    <source>
        <dbReference type="EMBL" id="ADL50398.1"/>
    </source>
</evidence>
<evidence type="ECO:0000259" key="8">
    <source>
        <dbReference type="Pfam" id="PF01545"/>
    </source>
</evidence>
<evidence type="ECO:0000256" key="2">
    <source>
        <dbReference type="ARBA" id="ARBA00008114"/>
    </source>
</evidence>
<name>D9SRN1_CLOC7</name>